<reference evidence="8 9" key="1">
    <citation type="journal article" date="2017" name="ISME J.">
        <title>Energy and carbon metabolisms in a deep terrestrial subsurface fluid microbial community.</title>
        <authorList>
            <person name="Momper L."/>
            <person name="Jungbluth S.P."/>
            <person name="Lee M.D."/>
            <person name="Amend J.P."/>
        </authorList>
    </citation>
    <scope>NUCLEOTIDE SEQUENCE [LARGE SCALE GENOMIC DNA]</scope>
    <source>
        <strain evidence="8">SURF_26</strain>
    </source>
</reference>
<feature type="transmembrane region" description="Helical" evidence="7">
    <location>
        <begin position="122"/>
        <end position="142"/>
    </location>
</feature>
<dbReference type="PANTHER" id="PTHR43299">
    <property type="entry name" value="UPF0718 PROTEIN YRAQ"/>
    <property type="match status" value="1"/>
</dbReference>
<keyword evidence="4 7" id="KW-0812">Transmembrane</keyword>
<feature type="transmembrane region" description="Helical" evidence="7">
    <location>
        <begin position="394"/>
        <end position="419"/>
    </location>
</feature>
<dbReference type="Proteomes" id="UP000266426">
    <property type="component" value="Unassembled WGS sequence"/>
</dbReference>
<comment type="caution">
    <text evidence="8">The sequence shown here is derived from an EMBL/GenBank/DDBJ whole genome shotgun (WGS) entry which is preliminary data.</text>
</comment>
<evidence type="ECO:0000256" key="7">
    <source>
        <dbReference type="SAM" id="Phobius"/>
    </source>
</evidence>
<dbReference type="PROSITE" id="PS51257">
    <property type="entry name" value="PROKAR_LIPOPROTEIN"/>
    <property type="match status" value="1"/>
</dbReference>
<organism evidence="8 9">
    <name type="scientific">Candidatus Auribacter fodinae</name>
    <dbReference type="NCBI Taxonomy" id="2093366"/>
    <lineage>
        <taxon>Bacteria</taxon>
        <taxon>Pseudomonadati</taxon>
        <taxon>Candidatus Auribacterota</taxon>
        <taxon>Candidatus Auribacteria</taxon>
        <taxon>Candidatus Auribacterales</taxon>
        <taxon>Candidatus Auribacteraceae</taxon>
        <taxon>Candidatus Auribacter</taxon>
    </lineage>
</organism>
<feature type="transmembrane region" description="Helical" evidence="7">
    <location>
        <begin position="190"/>
        <end position="211"/>
    </location>
</feature>
<keyword evidence="5 7" id="KW-1133">Transmembrane helix</keyword>
<feature type="transmembrane region" description="Helical" evidence="7">
    <location>
        <begin position="49"/>
        <end position="71"/>
    </location>
</feature>
<keyword evidence="6 7" id="KW-0472">Membrane</keyword>
<sequence>MEWKEEWKKLATIGIVFLACFYLPLGWARFDNAVMESLYLVKWYAQEHVLLCLVPAFFIAGAISVFVSHAAVMKYLGAKANKILAYGVAAVSGTVLAVCSCTILPLFSGIYRRGAGLGPATAFLYSGPAINILAIILTARILGIELGIARAVGAVGFSVIIGLIMHLIYRKEELEKANGQMHMPEPEVARPLWQNAVFFAVMIGVLVFANWGAPNDFYFETTEGNTLRAAVVTSPEHGTGDTGFYTVKLTDGDQAGTQLEIPSGDIASKQPVPGLWTTIWSNKWIITAVFSVALAMILIIWFAIPIWKILAGAVPAGILAIALPMEGMMIMIPFTAGVIALSWATSTTKGESEEWFSSTWTFAKQILPLLFFGVVIAGALLGRPGHEGLIPSEWVAKAVGGNSLWANLFASVAGAFMYFATLTEVPILQGLLGAGMGKGPALALLLAGPALSLPNMLVIRSVMGTQKTVVFVSLVIAMATISGIIFGTFVQ</sequence>
<feature type="transmembrane region" description="Helical" evidence="7">
    <location>
        <begin position="365"/>
        <end position="382"/>
    </location>
</feature>
<comment type="similarity">
    <text evidence="2">Belongs to the UPF0718 family.</text>
</comment>
<feature type="transmembrane region" description="Helical" evidence="7">
    <location>
        <begin position="316"/>
        <end position="345"/>
    </location>
</feature>
<dbReference type="InterPro" id="IPR005524">
    <property type="entry name" value="DUF318"/>
</dbReference>
<keyword evidence="3" id="KW-1003">Cell membrane</keyword>
<evidence type="ECO:0000256" key="2">
    <source>
        <dbReference type="ARBA" id="ARBA00006386"/>
    </source>
</evidence>
<feature type="transmembrane region" description="Helical" evidence="7">
    <location>
        <begin position="439"/>
        <end position="457"/>
    </location>
</feature>
<dbReference type="Pfam" id="PF03773">
    <property type="entry name" value="ArsP_1"/>
    <property type="match status" value="1"/>
</dbReference>
<gene>
    <name evidence="8" type="ORF">C4541_00715</name>
</gene>
<feature type="transmembrane region" description="Helical" evidence="7">
    <location>
        <begin position="469"/>
        <end position="490"/>
    </location>
</feature>
<evidence type="ECO:0000256" key="1">
    <source>
        <dbReference type="ARBA" id="ARBA00004651"/>
    </source>
</evidence>
<evidence type="ECO:0000313" key="8">
    <source>
        <dbReference type="EMBL" id="RJP62088.1"/>
    </source>
</evidence>
<feature type="transmembrane region" description="Helical" evidence="7">
    <location>
        <begin position="284"/>
        <end position="304"/>
    </location>
</feature>
<evidence type="ECO:0000256" key="3">
    <source>
        <dbReference type="ARBA" id="ARBA00022475"/>
    </source>
</evidence>
<feature type="transmembrane region" description="Helical" evidence="7">
    <location>
        <begin position="83"/>
        <end position="110"/>
    </location>
</feature>
<dbReference type="EMBL" id="QZJZ01000005">
    <property type="protein sequence ID" value="RJP62088.1"/>
    <property type="molecule type" value="Genomic_DNA"/>
</dbReference>
<feature type="transmembrane region" description="Helical" evidence="7">
    <location>
        <begin position="12"/>
        <end position="28"/>
    </location>
</feature>
<protein>
    <recommendedName>
        <fullName evidence="10">Permease</fullName>
    </recommendedName>
</protein>
<accession>A0A3A4RAN5</accession>
<evidence type="ECO:0000256" key="5">
    <source>
        <dbReference type="ARBA" id="ARBA00022989"/>
    </source>
</evidence>
<evidence type="ECO:0008006" key="10">
    <source>
        <dbReference type="Google" id="ProtNLM"/>
    </source>
</evidence>
<dbReference type="GO" id="GO:0005886">
    <property type="term" value="C:plasma membrane"/>
    <property type="evidence" value="ECO:0007669"/>
    <property type="project" value="UniProtKB-SubCell"/>
</dbReference>
<comment type="subcellular location">
    <subcellularLocation>
        <location evidence="1">Cell membrane</location>
        <topology evidence="1">Multi-pass membrane protein</topology>
    </subcellularLocation>
</comment>
<dbReference type="PANTHER" id="PTHR43299:SF1">
    <property type="entry name" value="UPF0718 PROTEIN YRAQ"/>
    <property type="match status" value="1"/>
</dbReference>
<dbReference type="AlphaFoldDB" id="A0A3A4RAN5"/>
<feature type="transmembrane region" description="Helical" evidence="7">
    <location>
        <begin position="148"/>
        <end position="169"/>
    </location>
</feature>
<proteinExistence type="inferred from homology"/>
<evidence type="ECO:0000256" key="4">
    <source>
        <dbReference type="ARBA" id="ARBA00022692"/>
    </source>
</evidence>
<evidence type="ECO:0000313" key="9">
    <source>
        <dbReference type="Proteomes" id="UP000266426"/>
    </source>
</evidence>
<evidence type="ECO:0000256" key="6">
    <source>
        <dbReference type="ARBA" id="ARBA00023136"/>
    </source>
</evidence>
<name>A0A3A4RAN5_9BACT</name>